<name>A0A7C3J4Z5_9CREN</name>
<protein>
    <recommendedName>
        <fullName evidence="2">DUF4352 domain-containing protein</fullName>
    </recommendedName>
</protein>
<dbReference type="AlphaFoldDB" id="A0A7C3J4Z5"/>
<sequence>MLPRRTFIILVLLAVAVVASVLAYSFLRSQESAIAIEPSMNITHYELNRKTSELVSVNITNFSNSSATLVSAKMVKIQSGIAVSSSTFQSPFSLAANSTIRVPLNFKLDPEGADYFIYIYTSKGTAIKGSISYP</sequence>
<evidence type="ECO:0008006" key="2">
    <source>
        <dbReference type="Google" id="ProtNLM"/>
    </source>
</evidence>
<reference evidence="1" key="1">
    <citation type="journal article" date="2020" name="mSystems">
        <title>Genome- and Community-Level Interaction Insights into Carbon Utilization and Element Cycling Functions of Hydrothermarchaeota in Hydrothermal Sediment.</title>
        <authorList>
            <person name="Zhou Z."/>
            <person name="Liu Y."/>
            <person name="Xu W."/>
            <person name="Pan J."/>
            <person name="Luo Z.H."/>
            <person name="Li M."/>
        </authorList>
    </citation>
    <scope>NUCLEOTIDE SEQUENCE [LARGE SCALE GENOMIC DNA]</scope>
    <source>
        <strain evidence="1">SpSt-468</strain>
    </source>
</reference>
<comment type="caution">
    <text evidence="1">The sequence shown here is derived from an EMBL/GenBank/DDBJ whole genome shotgun (WGS) entry which is preliminary data.</text>
</comment>
<organism evidence="1">
    <name type="scientific">Candidatus Methanomethylicus mesodigestus</name>
    <dbReference type="NCBI Taxonomy" id="1867258"/>
    <lineage>
        <taxon>Archaea</taxon>
        <taxon>Thermoproteota</taxon>
        <taxon>Methanosuratincolia</taxon>
        <taxon>Candidatus Methanomethylicales</taxon>
        <taxon>Candidatus Methanomethylicaceae</taxon>
        <taxon>Candidatus Methanomethylicus</taxon>
    </lineage>
</organism>
<accession>A0A7C3J4Z5</accession>
<proteinExistence type="predicted"/>
<gene>
    <name evidence="1" type="ORF">ENS19_07910</name>
</gene>
<evidence type="ECO:0000313" key="1">
    <source>
        <dbReference type="EMBL" id="HFK21182.1"/>
    </source>
</evidence>
<dbReference type="EMBL" id="DSTX01000013">
    <property type="protein sequence ID" value="HFK21182.1"/>
    <property type="molecule type" value="Genomic_DNA"/>
</dbReference>